<dbReference type="InterPro" id="IPR003445">
    <property type="entry name" value="Cat_transpt"/>
</dbReference>
<comment type="caution">
    <text evidence="11">The sequence shown here is derived from an EMBL/GenBank/DDBJ whole genome shotgun (WGS) entry which is preliminary data.</text>
</comment>
<protein>
    <recommendedName>
        <fullName evidence="12">Trk family potassium uptake protein</fullName>
    </recommendedName>
</protein>
<dbReference type="EMBL" id="DTMQ01000004">
    <property type="protein sequence ID" value="HGE98525.1"/>
    <property type="molecule type" value="Genomic_DNA"/>
</dbReference>
<comment type="subcellular location">
    <subcellularLocation>
        <location evidence="1">Cell membrane</location>
        <topology evidence="1">Multi-pass membrane protein</topology>
    </subcellularLocation>
</comment>
<evidence type="ECO:0000256" key="5">
    <source>
        <dbReference type="ARBA" id="ARBA00022692"/>
    </source>
</evidence>
<dbReference type="PANTHER" id="PTHR32024:SF1">
    <property type="entry name" value="KTR SYSTEM POTASSIUM UPTAKE PROTEIN B"/>
    <property type="match status" value="1"/>
</dbReference>
<keyword evidence="4" id="KW-0633">Potassium transport</keyword>
<feature type="transmembrane region" description="Helical" evidence="10">
    <location>
        <begin position="375"/>
        <end position="394"/>
    </location>
</feature>
<feature type="transmembrane region" description="Helical" evidence="10">
    <location>
        <begin position="71"/>
        <end position="95"/>
    </location>
</feature>
<dbReference type="AlphaFoldDB" id="A0A7C3UNH2"/>
<evidence type="ECO:0000256" key="4">
    <source>
        <dbReference type="ARBA" id="ARBA00022538"/>
    </source>
</evidence>
<feature type="transmembrane region" description="Helical" evidence="10">
    <location>
        <begin position="12"/>
        <end position="32"/>
    </location>
</feature>
<accession>A0A7C3UNH2</accession>
<dbReference type="InterPro" id="IPR004772">
    <property type="entry name" value="TrkH"/>
</dbReference>
<feature type="transmembrane region" description="Helical" evidence="10">
    <location>
        <begin position="38"/>
        <end position="59"/>
    </location>
</feature>
<evidence type="ECO:0008006" key="12">
    <source>
        <dbReference type="Google" id="ProtNLM"/>
    </source>
</evidence>
<dbReference type="NCBIfam" id="TIGR00933">
    <property type="entry name" value="2a38"/>
    <property type="match status" value="1"/>
</dbReference>
<keyword evidence="9 10" id="KW-0472">Membrane</keyword>
<gene>
    <name evidence="11" type="ORF">ENX07_00380</name>
</gene>
<evidence type="ECO:0000256" key="3">
    <source>
        <dbReference type="ARBA" id="ARBA00022475"/>
    </source>
</evidence>
<evidence type="ECO:0000256" key="6">
    <source>
        <dbReference type="ARBA" id="ARBA00022958"/>
    </source>
</evidence>
<feature type="transmembrane region" description="Helical" evidence="10">
    <location>
        <begin position="406"/>
        <end position="427"/>
    </location>
</feature>
<sequence length="448" mass="49593">MRSFTRGSPVRLLVFSFLVIILIGTALLSLPFATTERISLIDALYTATSAVCVTGLIVRDTQYDFTPFGKIVILILIQIGGLSYMTLTTILILLFKKRPTVSEKLIIREATGVLTFRNVSGFLFDILKVVLLFEGIGALLLFLSLYPRFPFWSALFHSIFHSVSAFCNAGFSSFSANLSPFAREIFFPLVVAILFISGGLGFLVWSDLYRTYFKRENPSLSLHSRVVLLLTFLLILLGTVLILFLEGGKALKGFPLANKILISFFHATTPRTAGFNLVDVGSFSLPTLILIISLMFIGASPGGTGGGIKTTTFFITLLYPFLFLRNTLPGRFFKHRLKSEVSQKGLAISLLSLILIFSAAFFVSLFEPGKDFIRILFEIVSAFGTVGLSLSSLIKRNLSASYDFSAWAKLVIIFVMFAGRIGPLNLLRILVKEKRRLFEYPEGEIAVG</sequence>
<dbReference type="GO" id="GO:0015379">
    <property type="term" value="F:potassium:chloride symporter activity"/>
    <property type="evidence" value="ECO:0007669"/>
    <property type="project" value="InterPro"/>
</dbReference>
<name>A0A7C3UNH2_UNCW3</name>
<keyword evidence="2" id="KW-0813">Transport</keyword>
<feature type="transmembrane region" description="Helical" evidence="10">
    <location>
        <begin position="345"/>
        <end position="363"/>
    </location>
</feature>
<keyword evidence="3" id="KW-1003">Cell membrane</keyword>
<keyword evidence="8" id="KW-0406">Ion transport</keyword>
<evidence type="ECO:0000313" key="11">
    <source>
        <dbReference type="EMBL" id="HGE98525.1"/>
    </source>
</evidence>
<organism evidence="11">
    <name type="scientific">candidate division WOR-3 bacterium</name>
    <dbReference type="NCBI Taxonomy" id="2052148"/>
    <lineage>
        <taxon>Bacteria</taxon>
        <taxon>Bacteria division WOR-3</taxon>
    </lineage>
</organism>
<feature type="transmembrane region" description="Helical" evidence="10">
    <location>
        <begin position="280"/>
        <end position="299"/>
    </location>
</feature>
<keyword evidence="7 10" id="KW-1133">Transmembrane helix</keyword>
<evidence type="ECO:0000256" key="2">
    <source>
        <dbReference type="ARBA" id="ARBA00022448"/>
    </source>
</evidence>
<proteinExistence type="predicted"/>
<feature type="transmembrane region" description="Helical" evidence="10">
    <location>
        <begin position="226"/>
        <end position="245"/>
    </location>
</feature>
<keyword evidence="6" id="KW-0630">Potassium</keyword>
<dbReference type="PANTHER" id="PTHR32024">
    <property type="entry name" value="TRK SYSTEM POTASSIUM UPTAKE PROTEIN TRKG-RELATED"/>
    <property type="match status" value="1"/>
</dbReference>
<feature type="transmembrane region" description="Helical" evidence="10">
    <location>
        <begin position="126"/>
        <end position="146"/>
    </location>
</feature>
<evidence type="ECO:0000256" key="10">
    <source>
        <dbReference type="SAM" id="Phobius"/>
    </source>
</evidence>
<dbReference type="Pfam" id="PF02386">
    <property type="entry name" value="TrkH"/>
    <property type="match status" value="1"/>
</dbReference>
<feature type="transmembrane region" description="Helical" evidence="10">
    <location>
        <begin position="158"/>
        <end position="179"/>
    </location>
</feature>
<reference evidence="11" key="1">
    <citation type="journal article" date="2020" name="mSystems">
        <title>Genome- and Community-Level Interaction Insights into Carbon Utilization and Element Cycling Functions of Hydrothermarchaeota in Hydrothermal Sediment.</title>
        <authorList>
            <person name="Zhou Z."/>
            <person name="Liu Y."/>
            <person name="Xu W."/>
            <person name="Pan J."/>
            <person name="Luo Z.H."/>
            <person name="Li M."/>
        </authorList>
    </citation>
    <scope>NUCLEOTIDE SEQUENCE [LARGE SCALE GENOMIC DNA]</scope>
    <source>
        <strain evidence="11">SpSt-906</strain>
    </source>
</reference>
<feature type="transmembrane region" description="Helical" evidence="10">
    <location>
        <begin position="306"/>
        <end position="325"/>
    </location>
</feature>
<evidence type="ECO:0000256" key="7">
    <source>
        <dbReference type="ARBA" id="ARBA00022989"/>
    </source>
</evidence>
<dbReference type="GO" id="GO:0005886">
    <property type="term" value="C:plasma membrane"/>
    <property type="evidence" value="ECO:0007669"/>
    <property type="project" value="UniProtKB-SubCell"/>
</dbReference>
<feature type="transmembrane region" description="Helical" evidence="10">
    <location>
        <begin position="185"/>
        <end position="205"/>
    </location>
</feature>
<evidence type="ECO:0000256" key="9">
    <source>
        <dbReference type="ARBA" id="ARBA00023136"/>
    </source>
</evidence>
<keyword evidence="5 10" id="KW-0812">Transmembrane</keyword>
<evidence type="ECO:0000256" key="8">
    <source>
        <dbReference type="ARBA" id="ARBA00023065"/>
    </source>
</evidence>
<evidence type="ECO:0000256" key="1">
    <source>
        <dbReference type="ARBA" id="ARBA00004651"/>
    </source>
</evidence>